<dbReference type="PANTHER" id="PTHR11096">
    <property type="entry name" value="RNA 3' TERMINAL PHOSPHATE CYCLASE"/>
    <property type="match status" value="1"/>
</dbReference>
<evidence type="ECO:0000313" key="8">
    <source>
        <dbReference type="EMBL" id="MCS4556248.1"/>
    </source>
</evidence>
<evidence type="ECO:0000256" key="5">
    <source>
        <dbReference type="NCBIfam" id="TIGR03399"/>
    </source>
</evidence>
<dbReference type="PIRSF" id="PIRSF005378">
    <property type="entry name" value="RNA3'_term_phos_cycl_euk"/>
    <property type="match status" value="1"/>
</dbReference>
<dbReference type="PANTHER" id="PTHR11096:SF0">
    <property type="entry name" value="RNA 3'-TERMINAL PHOSPHATE CYCLASE"/>
    <property type="match status" value="1"/>
</dbReference>
<evidence type="ECO:0000256" key="4">
    <source>
        <dbReference type="ARBA" id="ARBA00024481"/>
    </source>
</evidence>
<sequence length="345" mass="36758">MITIDGAQGEGGGQVLRSALTIALLTGTPLEVINIRAGRHQPGLLRQHLACVRAAQAISNGHCEGAALGSQHIRFTPKAVNAGNYQFAIGSAGSTVLVCQTILLPLALANGVSQVQFAGGTHNGWSPSLTFFERSFLPLLRTMGVQAEVTVEQLGFHPAGGGRWQLTIKPCQQLQPLRLTEGIAERAARMEYCAIDVIQAELPASIVQREIATTQQQLNWADAATNVQRVTAACPGNSLHLSVACADYHLMVEQIGERRLSAETLAKTTATQLQALIKANVAVDEYLADQLLLPIAIAGEGSFTTVQPSLHTQTNIAVIAQMLGKQFSVTEFGDNRWRIALAADG</sequence>
<dbReference type="Gene3D" id="3.30.360.20">
    <property type="entry name" value="RNA 3'-terminal phosphate cyclase, insert domain"/>
    <property type="match status" value="1"/>
</dbReference>
<keyword evidence="2 8" id="KW-0436">Ligase</keyword>
<dbReference type="InterPro" id="IPR000228">
    <property type="entry name" value="RNA3'_term_phos_cyc"/>
</dbReference>
<dbReference type="InterPro" id="IPR013792">
    <property type="entry name" value="RNA3'P_cycl/enolpyr_Trfase_a/b"/>
</dbReference>
<dbReference type="SUPFAM" id="SSF55205">
    <property type="entry name" value="EPT/RTPC-like"/>
    <property type="match status" value="1"/>
</dbReference>
<dbReference type="InterPro" id="IPR037136">
    <property type="entry name" value="RNA3'_phos_cyclase_dom_sf"/>
</dbReference>
<dbReference type="Pfam" id="PF01137">
    <property type="entry name" value="RTC"/>
    <property type="match status" value="1"/>
</dbReference>
<dbReference type="NCBIfam" id="TIGR03399">
    <property type="entry name" value="RNA_3prim_cycl"/>
    <property type="match status" value="1"/>
</dbReference>
<dbReference type="EMBL" id="JAKOGG010000004">
    <property type="protein sequence ID" value="MCS4556248.1"/>
    <property type="molecule type" value="Genomic_DNA"/>
</dbReference>
<accession>A0ABT2FIT7</accession>
<keyword evidence="3" id="KW-0547">Nucleotide-binding</keyword>
<name>A0ABT2FIT7_9GAMM</name>
<dbReference type="RefSeq" id="WP_238895654.1">
    <property type="nucleotide sequence ID" value="NZ_JAKOGG010000004.1"/>
</dbReference>
<organism evidence="8 9">
    <name type="scientific">Shewanella electrica</name>
    <dbReference type="NCBI Taxonomy" id="515560"/>
    <lineage>
        <taxon>Bacteria</taxon>
        <taxon>Pseudomonadati</taxon>
        <taxon>Pseudomonadota</taxon>
        <taxon>Gammaproteobacteria</taxon>
        <taxon>Alteromonadales</taxon>
        <taxon>Shewanellaceae</taxon>
        <taxon>Shewanella</taxon>
    </lineage>
</organism>
<comment type="catalytic activity">
    <reaction evidence="4">
        <text>a 3'-end 3'-phospho-ribonucleotide-RNA + ATP = a 3'-end 2',3'-cyclophospho-ribonucleotide-RNA + AMP + diphosphate</text>
        <dbReference type="Rhea" id="RHEA:23976"/>
        <dbReference type="Rhea" id="RHEA-COMP:10463"/>
        <dbReference type="Rhea" id="RHEA-COMP:10464"/>
        <dbReference type="ChEBI" id="CHEBI:30616"/>
        <dbReference type="ChEBI" id="CHEBI:33019"/>
        <dbReference type="ChEBI" id="CHEBI:83062"/>
        <dbReference type="ChEBI" id="CHEBI:83064"/>
        <dbReference type="ChEBI" id="CHEBI:456215"/>
        <dbReference type="EC" id="6.5.1.4"/>
    </reaction>
</comment>
<evidence type="ECO:0000256" key="3">
    <source>
        <dbReference type="ARBA" id="ARBA00022741"/>
    </source>
</evidence>
<reference evidence="9" key="1">
    <citation type="submission" date="2023-07" db="EMBL/GenBank/DDBJ databases">
        <title>Shewanella mangrovi sp. nov., an acetaldehyde- degrading bacterium isolated from mangrove sediment.</title>
        <authorList>
            <person name="Liu Y."/>
        </authorList>
    </citation>
    <scope>NUCLEOTIDE SEQUENCE [LARGE SCALE GENOMIC DNA]</scope>
    <source>
        <strain evidence="9">C32</strain>
    </source>
</reference>
<comment type="caution">
    <text evidence="8">The sequence shown here is derived from an EMBL/GenBank/DDBJ whole genome shotgun (WGS) entry which is preliminary data.</text>
</comment>
<dbReference type="GO" id="GO:0003963">
    <property type="term" value="F:RNA-3'-phosphate cyclase activity"/>
    <property type="evidence" value="ECO:0007669"/>
    <property type="project" value="UniProtKB-EC"/>
</dbReference>
<dbReference type="InterPro" id="IPR023797">
    <property type="entry name" value="RNA3'_phos_cyclase_dom"/>
</dbReference>
<proteinExistence type="inferred from homology"/>
<evidence type="ECO:0000259" key="6">
    <source>
        <dbReference type="Pfam" id="PF01137"/>
    </source>
</evidence>
<evidence type="ECO:0000256" key="1">
    <source>
        <dbReference type="ARBA" id="ARBA00009206"/>
    </source>
</evidence>
<evidence type="ECO:0000256" key="2">
    <source>
        <dbReference type="ARBA" id="ARBA00022598"/>
    </source>
</evidence>
<keyword evidence="9" id="KW-1185">Reference proteome</keyword>
<dbReference type="Gene3D" id="3.65.10.20">
    <property type="entry name" value="RNA 3'-terminal phosphate cyclase domain"/>
    <property type="match status" value="1"/>
</dbReference>
<dbReference type="InterPro" id="IPR017770">
    <property type="entry name" value="RNA3'_term_phos_cyc_type_1"/>
</dbReference>
<dbReference type="Proteomes" id="UP001201549">
    <property type="component" value="Unassembled WGS sequence"/>
</dbReference>
<gene>
    <name evidence="8" type="primary">rtcA</name>
    <name evidence="8" type="ORF">L9G74_07360</name>
</gene>
<comment type="similarity">
    <text evidence="1">Belongs to the RNA 3'-terminal cyclase family. Type 1 subfamily.</text>
</comment>
<feature type="domain" description="RNA 3'-terminal phosphate cyclase insert" evidence="7">
    <location>
        <begin position="200"/>
        <end position="277"/>
    </location>
</feature>
<dbReference type="InterPro" id="IPR013791">
    <property type="entry name" value="RNA3'-term_phos_cycl_insert"/>
</dbReference>
<protein>
    <recommendedName>
        <fullName evidence="5">RNA 3'-terminal phosphate cyclase</fullName>
        <ecNumber evidence="5">6.5.1.4</ecNumber>
    </recommendedName>
</protein>
<evidence type="ECO:0000259" key="7">
    <source>
        <dbReference type="Pfam" id="PF05189"/>
    </source>
</evidence>
<feature type="domain" description="RNA 3'-terminal phosphate cyclase" evidence="6">
    <location>
        <begin position="9"/>
        <end position="329"/>
    </location>
</feature>
<dbReference type="SUPFAM" id="SSF52913">
    <property type="entry name" value="RNA 3'-terminal phosphate cyclase, RPTC, insert domain"/>
    <property type="match status" value="1"/>
</dbReference>
<dbReference type="NCBIfam" id="NF003246">
    <property type="entry name" value="PRK04204.1-2"/>
    <property type="match status" value="1"/>
</dbReference>
<dbReference type="Pfam" id="PF05189">
    <property type="entry name" value="RTC_insert"/>
    <property type="match status" value="1"/>
</dbReference>
<dbReference type="InterPro" id="IPR036553">
    <property type="entry name" value="RPTC_insert"/>
</dbReference>
<dbReference type="EC" id="6.5.1.4" evidence="5"/>
<evidence type="ECO:0000313" key="9">
    <source>
        <dbReference type="Proteomes" id="UP001201549"/>
    </source>
</evidence>